<sequence>MTINNYEWLKKLGVINMNNKQVKSKERVVNHGEVFTAEREVNAMLDLVKQETERIDSRFLEPACGDGNFLSEILKRKLAMVKNRYRRSPHDYEKYAVIAVSSIYGVDILHDNVKDCRERMFQIFDKRYGENCKQSANDRCREAVKFILKRNILCGDALTLKDVNGKPIIFSEWSLVTGSMTKRRDFRLDQLMEGHENKKQLSLFQDESDWQFDKEVQAYIPAPIREFPLVNYWEVQNYGE</sequence>
<dbReference type="GO" id="GO:0032259">
    <property type="term" value="P:methylation"/>
    <property type="evidence" value="ECO:0007669"/>
    <property type="project" value="UniProtKB-KW"/>
</dbReference>
<gene>
    <name evidence="1" type="ORF">NBRC111894_991</name>
</gene>
<evidence type="ECO:0000313" key="1">
    <source>
        <dbReference type="EMBL" id="GAY75437.1"/>
    </source>
</evidence>
<protein>
    <submittedName>
        <fullName evidence="1">Type III restriction system methylase</fullName>
    </submittedName>
</protein>
<dbReference type="Proteomes" id="UP000319716">
    <property type="component" value="Unassembled WGS sequence"/>
</dbReference>
<dbReference type="Gene3D" id="3.40.50.150">
    <property type="entry name" value="Vaccinia Virus protein VP39"/>
    <property type="match status" value="1"/>
</dbReference>
<organism evidence="1 2">
    <name type="scientific">Sporolactobacillus inulinus</name>
    <dbReference type="NCBI Taxonomy" id="2078"/>
    <lineage>
        <taxon>Bacteria</taxon>
        <taxon>Bacillati</taxon>
        <taxon>Bacillota</taxon>
        <taxon>Bacilli</taxon>
        <taxon>Bacillales</taxon>
        <taxon>Sporolactobacillaceae</taxon>
        <taxon>Sporolactobacillus</taxon>
    </lineage>
</organism>
<comment type="caution">
    <text evidence="1">The sequence shown here is derived from an EMBL/GenBank/DDBJ whole genome shotgun (WGS) entry which is preliminary data.</text>
</comment>
<keyword evidence="1" id="KW-0489">Methyltransferase</keyword>
<name>A0A4Y1Z8Q9_9BACL</name>
<accession>A0A4Y1Z8Q9</accession>
<evidence type="ECO:0000313" key="2">
    <source>
        <dbReference type="Proteomes" id="UP000319716"/>
    </source>
</evidence>
<dbReference type="EMBL" id="BEXB01000005">
    <property type="protein sequence ID" value="GAY75437.1"/>
    <property type="molecule type" value="Genomic_DNA"/>
</dbReference>
<dbReference type="SUPFAM" id="SSF53335">
    <property type="entry name" value="S-adenosyl-L-methionine-dependent methyltransferases"/>
    <property type="match status" value="1"/>
</dbReference>
<proteinExistence type="predicted"/>
<dbReference type="AlphaFoldDB" id="A0A4Y1Z8Q9"/>
<keyword evidence="1" id="KW-0808">Transferase</keyword>
<dbReference type="InterPro" id="IPR029063">
    <property type="entry name" value="SAM-dependent_MTases_sf"/>
</dbReference>
<dbReference type="GO" id="GO:0008168">
    <property type="term" value="F:methyltransferase activity"/>
    <property type="evidence" value="ECO:0007669"/>
    <property type="project" value="UniProtKB-KW"/>
</dbReference>
<reference evidence="1 2" key="1">
    <citation type="submission" date="2017-11" db="EMBL/GenBank/DDBJ databases">
        <title>Draft Genome Sequence of Sporolactobacillus inulinus NBRC 111894 Isolated from Koso, a Japanese Sugar-Vegetable Fermented Beverage.</title>
        <authorList>
            <person name="Chiou T.Y."/>
            <person name="Oshima K."/>
            <person name="Suda W."/>
            <person name="Hattori M."/>
            <person name="Takahashi T."/>
        </authorList>
    </citation>
    <scope>NUCLEOTIDE SEQUENCE [LARGE SCALE GENOMIC DNA]</scope>
    <source>
        <strain evidence="1 2">NBRC111894</strain>
    </source>
</reference>